<dbReference type="Pfam" id="PF00535">
    <property type="entry name" value="Glycos_transf_2"/>
    <property type="match status" value="1"/>
</dbReference>
<dbReference type="Proteomes" id="UP000176303">
    <property type="component" value="Unassembled WGS sequence"/>
</dbReference>
<accession>A0A1F7U3P6</accession>
<dbReference type="SUPFAM" id="SSF53448">
    <property type="entry name" value="Nucleotide-diphospho-sugar transferases"/>
    <property type="match status" value="1"/>
</dbReference>
<dbReference type="InterPro" id="IPR029044">
    <property type="entry name" value="Nucleotide-diphossugar_trans"/>
</dbReference>
<gene>
    <name evidence="2" type="ORF">A3D72_01395</name>
</gene>
<dbReference type="STRING" id="1802391.A3D72_01395"/>
<evidence type="ECO:0000259" key="1">
    <source>
        <dbReference type="Pfam" id="PF00535"/>
    </source>
</evidence>
<dbReference type="CDD" id="cd00761">
    <property type="entry name" value="Glyco_tranf_GTA_type"/>
    <property type="match status" value="1"/>
</dbReference>
<evidence type="ECO:0000313" key="3">
    <source>
        <dbReference type="Proteomes" id="UP000176303"/>
    </source>
</evidence>
<dbReference type="InterPro" id="IPR001173">
    <property type="entry name" value="Glyco_trans_2-like"/>
</dbReference>
<dbReference type="PANTHER" id="PTHR43685:SF2">
    <property type="entry name" value="GLYCOSYLTRANSFERASE 2-LIKE DOMAIN-CONTAINING PROTEIN"/>
    <property type="match status" value="1"/>
</dbReference>
<proteinExistence type="predicted"/>
<dbReference type="EMBL" id="MGDZ01000067">
    <property type="protein sequence ID" value="OGL72307.1"/>
    <property type="molecule type" value="Genomic_DNA"/>
</dbReference>
<dbReference type="Gene3D" id="3.90.550.10">
    <property type="entry name" value="Spore Coat Polysaccharide Biosynthesis Protein SpsA, Chain A"/>
    <property type="match status" value="1"/>
</dbReference>
<dbReference type="PANTHER" id="PTHR43685">
    <property type="entry name" value="GLYCOSYLTRANSFERASE"/>
    <property type="match status" value="1"/>
</dbReference>
<comment type="caution">
    <text evidence="2">The sequence shown here is derived from an EMBL/GenBank/DDBJ whole genome shotgun (WGS) entry which is preliminary data.</text>
</comment>
<organism evidence="2 3">
    <name type="scientific">Candidatus Uhrbacteria bacterium RIFCSPHIGHO2_02_FULL_57_19</name>
    <dbReference type="NCBI Taxonomy" id="1802391"/>
    <lineage>
        <taxon>Bacteria</taxon>
        <taxon>Candidatus Uhriibacteriota</taxon>
    </lineage>
</organism>
<dbReference type="InterPro" id="IPR050834">
    <property type="entry name" value="Glycosyltransf_2"/>
</dbReference>
<protein>
    <recommendedName>
        <fullName evidence="1">Glycosyltransferase 2-like domain-containing protein</fullName>
    </recommendedName>
</protein>
<sequence length="237" mass="27081">MSTVSVIIPAFNSSATIHRCLDTVFAQTLTDIEVIIVDDGSTDETVRIIEEFGDRLTIIREPHAGAAAARNQGAKVSSAPFLFFCDADLELDPRILEKMTNVANKRPDVSFVYCGFEWGGKIFGMRPYQPPWLVRQNYISTMSLIRREDFPGFDPNLMRFQDWDLWLTMMERGKRGIGIPEVLFHVQDAPSSLSRRGGISRLVATWKVRRKHHLRMRLSDIFTAVKESFLGLFNRRV</sequence>
<dbReference type="AlphaFoldDB" id="A0A1F7U3P6"/>
<feature type="domain" description="Glycosyltransferase 2-like" evidence="1">
    <location>
        <begin position="5"/>
        <end position="142"/>
    </location>
</feature>
<name>A0A1F7U3P6_9BACT</name>
<reference evidence="2 3" key="1">
    <citation type="journal article" date="2016" name="Nat. Commun.">
        <title>Thousands of microbial genomes shed light on interconnected biogeochemical processes in an aquifer system.</title>
        <authorList>
            <person name="Anantharaman K."/>
            <person name="Brown C.T."/>
            <person name="Hug L.A."/>
            <person name="Sharon I."/>
            <person name="Castelle C.J."/>
            <person name="Probst A.J."/>
            <person name="Thomas B.C."/>
            <person name="Singh A."/>
            <person name="Wilkins M.J."/>
            <person name="Karaoz U."/>
            <person name="Brodie E.L."/>
            <person name="Williams K.H."/>
            <person name="Hubbard S.S."/>
            <person name="Banfield J.F."/>
        </authorList>
    </citation>
    <scope>NUCLEOTIDE SEQUENCE [LARGE SCALE GENOMIC DNA]</scope>
</reference>
<evidence type="ECO:0000313" key="2">
    <source>
        <dbReference type="EMBL" id="OGL72307.1"/>
    </source>
</evidence>